<dbReference type="GO" id="GO:0006364">
    <property type="term" value="P:rRNA processing"/>
    <property type="evidence" value="ECO:0007669"/>
    <property type="project" value="UniProtKB-UniRule"/>
</dbReference>
<comment type="function">
    <text evidence="5">An accessory protein needed during the final step in the assembly of 30S ribosomal subunit, possibly for assembly of the head region. Essential for efficient processing of 16S rRNA. May be needed both before and after RbfA during the maturation of 16S rRNA. It has affinity for free ribosomal 30S subunits but not for 70S ribosomes.</text>
</comment>
<accession>A0A1Q2M5Y2</accession>
<feature type="domain" description="Ribosome maturation factor RimM PRC barrel" evidence="7">
    <location>
        <begin position="114"/>
        <end position="184"/>
    </location>
</feature>
<dbReference type="GO" id="GO:0043022">
    <property type="term" value="F:ribosome binding"/>
    <property type="evidence" value="ECO:0007669"/>
    <property type="project" value="InterPro"/>
</dbReference>
<dbReference type="GO" id="GO:0005737">
    <property type="term" value="C:cytoplasm"/>
    <property type="evidence" value="ECO:0007669"/>
    <property type="project" value="UniProtKB-SubCell"/>
</dbReference>
<evidence type="ECO:0000256" key="5">
    <source>
        <dbReference type="HAMAP-Rule" id="MF_00014"/>
    </source>
</evidence>
<sequence length="187" mass="21070">MAEHSVNSEELVTVGRITSVYGIRGWVKVHSYTEPMENILQYSRWWLQNPAANPAKGVSQWQPLEIDAGKRHGKGLIIRIKGVDDRDIAAQFCQRDIAVVGGEMPQLDDGEYYWHQLHGLQVVSTFEGQETRFGEVARLMETGANDVMVVRGGDDGRERLIPYIPGEFITEVDLEAGVITVNWDPEF</sequence>
<evidence type="ECO:0000259" key="6">
    <source>
        <dbReference type="Pfam" id="PF01782"/>
    </source>
</evidence>
<dbReference type="EMBL" id="CP019650">
    <property type="protein sequence ID" value="AQQ68059.1"/>
    <property type="molecule type" value="Genomic_DNA"/>
</dbReference>
<dbReference type="AlphaFoldDB" id="A0A1Q2M5Y2"/>
<keyword evidence="1 5" id="KW-0963">Cytoplasm</keyword>
<comment type="subcellular location">
    <subcellularLocation>
        <location evidence="5">Cytoplasm</location>
    </subcellularLocation>
</comment>
<keyword evidence="9" id="KW-1185">Reference proteome</keyword>
<evidence type="ECO:0000256" key="3">
    <source>
        <dbReference type="ARBA" id="ARBA00022552"/>
    </source>
</evidence>
<evidence type="ECO:0000313" key="9">
    <source>
        <dbReference type="Proteomes" id="UP000188219"/>
    </source>
</evidence>
<dbReference type="KEGG" id="maga:Mag101_10750"/>
<comment type="similarity">
    <text evidence="5">Belongs to the RimM family.</text>
</comment>
<dbReference type="RefSeq" id="WP_077404587.1">
    <property type="nucleotide sequence ID" value="NZ_CP019650.1"/>
</dbReference>
<comment type="subunit">
    <text evidence="5">Binds ribosomal protein uS19.</text>
</comment>
<keyword evidence="4 5" id="KW-0143">Chaperone</keyword>
<gene>
    <name evidence="5" type="primary">rimM</name>
    <name evidence="8" type="ORF">Mag101_10750</name>
</gene>
<feature type="domain" description="RimM N-terminal" evidence="6">
    <location>
        <begin position="13"/>
        <end position="99"/>
    </location>
</feature>
<proteinExistence type="inferred from homology"/>
<dbReference type="Pfam" id="PF24986">
    <property type="entry name" value="PRC_RimM"/>
    <property type="match status" value="1"/>
</dbReference>
<dbReference type="STRING" id="260552.Mag101_10750"/>
<evidence type="ECO:0000313" key="8">
    <source>
        <dbReference type="EMBL" id="AQQ68059.1"/>
    </source>
</evidence>
<dbReference type="InterPro" id="IPR011961">
    <property type="entry name" value="RimM"/>
</dbReference>
<dbReference type="Gene3D" id="2.30.30.240">
    <property type="entry name" value="PRC-barrel domain"/>
    <property type="match status" value="1"/>
</dbReference>
<name>A0A1Q2M5Y2_9GAMM</name>
<dbReference type="PANTHER" id="PTHR33692">
    <property type="entry name" value="RIBOSOME MATURATION FACTOR RIMM"/>
    <property type="match status" value="1"/>
</dbReference>
<dbReference type="GO" id="GO:0005840">
    <property type="term" value="C:ribosome"/>
    <property type="evidence" value="ECO:0007669"/>
    <property type="project" value="InterPro"/>
</dbReference>
<dbReference type="PANTHER" id="PTHR33692:SF1">
    <property type="entry name" value="RIBOSOME MATURATION FACTOR RIMM"/>
    <property type="match status" value="1"/>
</dbReference>
<reference evidence="8" key="1">
    <citation type="submission" date="2017-02" db="EMBL/GenBank/DDBJ databases">
        <title>Genome of Microbulbifer agarilyticus GP101.</title>
        <authorList>
            <person name="Jung J."/>
            <person name="Bae S.S."/>
            <person name="Baek K."/>
        </authorList>
    </citation>
    <scope>NUCLEOTIDE SEQUENCE [LARGE SCALE GENOMIC DNA]</scope>
    <source>
        <strain evidence="8">GP101</strain>
    </source>
</reference>
<dbReference type="InterPro" id="IPR011033">
    <property type="entry name" value="PRC_barrel-like_sf"/>
</dbReference>
<dbReference type="InterPro" id="IPR009000">
    <property type="entry name" value="Transl_B-barrel_sf"/>
</dbReference>
<dbReference type="NCBIfam" id="TIGR02273">
    <property type="entry name" value="16S_RimM"/>
    <property type="match status" value="1"/>
</dbReference>
<dbReference type="SUPFAM" id="SSF50346">
    <property type="entry name" value="PRC-barrel domain"/>
    <property type="match status" value="1"/>
</dbReference>
<dbReference type="Proteomes" id="UP000188219">
    <property type="component" value="Chromosome"/>
</dbReference>
<organism evidence="8 9">
    <name type="scientific">Microbulbifer agarilyticus</name>
    <dbReference type="NCBI Taxonomy" id="260552"/>
    <lineage>
        <taxon>Bacteria</taxon>
        <taxon>Pseudomonadati</taxon>
        <taxon>Pseudomonadota</taxon>
        <taxon>Gammaproteobacteria</taxon>
        <taxon>Cellvibrionales</taxon>
        <taxon>Microbulbiferaceae</taxon>
        <taxon>Microbulbifer</taxon>
    </lineage>
</organism>
<dbReference type="eggNOG" id="COG0806">
    <property type="taxonomic scope" value="Bacteria"/>
</dbReference>
<dbReference type="SUPFAM" id="SSF50447">
    <property type="entry name" value="Translation proteins"/>
    <property type="match status" value="1"/>
</dbReference>
<dbReference type="InterPro" id="IPR056792">
    <property type="entry name" value="PRC_RimM"/>
</dbReference>
<dbReference type="HAMAP" id="MF_00014">
    <property type="entry name" value="Ribosome_mat_RimM"/>
    <property type="match status" value="1"/>
</dbReference>
<dbReference type="OrthoDB" id="9783509at2"/>
<dbReference type="GO" id="GO:0042274">
    <property type="term" value="P:ribosomal small subunit biogenesis"/>
    <property type="evidence" value="ECO:0007669"/>
    <property type="project" value="UniProtKB-UniRule"/>
</dbReference>
<protein>
    <recommendedName>
        <fullName evidence="5">Ribosome maturation factor RimM</fullName>
    </recommendedName>
</protein>
<evidence type="ECO:0000256" key="1">
    <source>
        <dbReference type="ARBA" id="ARBA00022490"/>
    </source>
</evidence>
<keyword evidence="3 5" id="KW-0698">rRNA processing</keyword>
<dbReference type="InterPro" id="IPR002676">
    <property type="entry name" value="RimM_N"/>
</dbReference>
<evidence type="ECO:0000256" key="2">
    <source>
        <dbReference type="ARBA" id="ARBA00022517"/>
    </source>
</evidence>
<dbReference type="Pfam" id="PF01782">
    <property type="entry name" value="RimM"/>
    <property type="match status" value="1"/>
</dbReference>
<keyword evidence="2 5" id="KW-0690">Ribosome biogenesis</keyword>
<evidence type="ECO:0000259" key="7">
    <source>
        <dbReference type="Pfam" id="PF24986"/>
    </source>
</evidence>
<evidence type="ECO:0000256" key="4">
    <source>
        <dbReference type="ARBA" id="ARBA00023186"/>
    </source>
</evidence>
<dbReference type="InterPro" id="IPR036976">
    <property type="entry name" value="RimM_N_sf"/>
</dbReference>
<comment type="domain">
    <text evidence="5">The PRC barrel domain binds ribosomal protein uS19.</text>
</comment>
<dbReference type="Gene3D" id="2.40.30.60">
    <property type="entry name" value="RimM"/>
    <property type="match status" value="1"/>
</dbReference>